<organism evidence="3 4">
    <name type="scientific">Spongiactinospora rosea</name>
    <dbReference type="NCBI Taxonomy" id="2248750"/>
    <lineage>
        <taxon>Bacteria</taxon>
        <taxon>Bacillati</taxon>
        <taxon>Actinomycetota</taxon>
        <taxon>Actinomycetes</taxon>
        <taxon>Streptosporangiales</taxon>
        <taxon>Streptosporangiaceae</taxon>
        <taxon>Spongiactinospora</taxon>
    </lineage>
</organism>
<protein>
    <submittedName>
        <fullName evidence="3">Universal stress protein</fullName>
    </submittedName>
</protein>
<name>A0A366LPK6_9ACTN</name>
<keyword evidence="4" id="KW-1185">Reference proteome</keyword>
<comment type="caution">
    <text evidence="3">The sequence shown here is derived from an EMBL/GenBank/DDBJ whole genome shotgun (WGS) entry which is preliminary data.</text>
</comment>
<comment type="similarity">
    <text evidence="1">Belongs to the universal stress protein A family.</text>
</comment>
<dbReference type="Proteomes" id="UP000253303">
    <property type="component" value="Unassembled WGS sequence"/>
</dbReference>
<dbReference type="Gene3D" id="3.40.50.620">
    <property type="entry name" value="HUPs"/>
    <property type="match status" value="2"/>
</dbReference>
<sequence length="296" mass="31039">MTKPHGVAVGYDGSDFAMQALDWAMDEAELRRLPLTVAHAWQWPYGSAASGAKEHLRKAAWHVLEHGVRRVRESSSIGEVRAELREGPAAELLIELSGRAELVVVGSRGLGRVATTLLGSVAVQVAGEADCPVVVVRGPGPLPGGAHRGPVVLALGEEPHDEQFAFAFGEAELRQVPLLVVHARTPALMAWGPAMAPVPDVEATVRAGERAMAERLAPWREAHAGVRVETRFSACPPVEAVRSAAGTASLLVVGHGPGRLGGVPKAALRHAPCPVAVVGKAPIMAAGGRPDTRTRI</sequence>
<dbReference type="PRINTS" id="PR01438">
    <property type="entry name" value="UNVRSLSTRESS"/>
</dbReference>
<dbReference type="PANTHER" id="PTHR46553">
    <property type="entry name" value="ADENINE NUCLEOTIDE ALPHA HYDROLASES-LIKE SUPERFAMILY PROTEIN"/>
    <property type="match status" value="1"/>
</dbReference>
<dbReference type="PANTHER" id="PTHR46553:SF3">
    <property type="entry name" value="ADENINE NUCLEOTIDE ALPHA HYDROLASES-LIKE SUPERFAMILY PROTEIN"/>
    <property type="match status" value="1"/>
</dbReference>
<gene>
    <name evidence="3" type="ORF">DP939_32990</name>
</gene>
<feature type="domain" description="UspA" evidence="2">
    <location>
        <begin position="7"/>
        <end position="137"/>
    </location>
</feature>
<dbReference type="EMBL" id="QMEY01000020">
    <property type="protein sequence ID" value="RBQ15831.1"/>
    <property type="molecule type" value="Genomic_DNA"/>
</dbReference>
<dbReference type="InterPro" id="IPR014729">
    <property type="entry name" value="Rossmann-like_a/b/a_fold"/>
</dbReference>
<dbReference type="OrthoDB" id="3521798at2"/>
<accession>A0A366LPK6</accession>
<dbReference type="SUPFAM" id="SSF52402">
    <property type="entry name" value="Adenine nucleotide alpha hydrolases-like"/>
    <property type="match status" value="2"/>
</dbReference>
<dbReference type="AlphaFoldDB" id="A0A366LPK6"/>
<evidence type="ECO:0000259" key="2">
    <source>
        <dbReference type="Pfam" id="PF00582"/>
    </source>
</evidence>
<evidence type="ECO:0000313" key="3">
    <source>
        <dbReference type="EMBL" id="RBQ15831.1"/>
    </source>
</evidence>
<dbReference type="InterPro" id="IPR006016">
    <property type="entry name" value="UspA"/>
</dbReference>
<proteinExistence type="inferred from homology"/>
<evidence type="ECO:0000313" key="4">
    <source>
        <dbReference type="Proteomes" id="UP000253303"/>
    </source>
</evidence>
<dbReference type="InterPro" id="IPR006015">
    <property type="entry name" value="Universal_stress_UspA"/>
</dbReference>
<evidence type="ECO:0000256" key="1">
    <source>
        <dbReference type="ARBA" id="ARBA00008791"/>
    </source>
</evidence>
<reference evidence="3 4" key="1">
    <citation type="submission" date="2018-06" db="EMBL/GenBank/DDBJ databases">
        <title>Sphaerisporangium craniellae sp. nov., isolated from a marine sponge in the South China Sea.</title>
        <authorList>
            <person name="Li L."/>
        </authorList>
    </citation>
    <scope>NUCLEOTIDE SEQUENCE [LARGE SCALE GENOMIC DNA]</scope>
    <source>
        <strain evidence="3 4">LHW63015</strain>
    </source>
</reference>
<dbReference type="Pfam" id="PF00582">
    <property type="entry name" value="Usp"/>
    <property type="match status" value="2"/>
</dbReference>
<dbReference type="RefSeq" id="WP_113984752.1">
    <property type="nucleotide sequence ID" value="NZ_QMEY01000020.1"/>
</dbReference>
<feature type="domain" description="UspA" evidence="2">
    <location>
        <begin position="151"/>
        <end position="278"/>
    </location>
</feature>